<dbReference type="GO" id="GO:0005737">
    <property type="term" value="C:cytoplasm"/>
    <property type="evidence" value="ECO:0007669"/>
    <property type="project" value="UniProtKB-ARBA"/>
</dbReference>
<protein>
    <recommendedName>
        <fullName evidence="3 14">Dihydrolipoyl dehydrogenase</fullName>
        <ecNumber evidence="2 14">1.8.1.4</ecNumber>
    </recommendedName>
</protein>
<evidence type="ECO:0000256" key="13">
    <source>
        <dbReference type="PIRSR" id="PIRSR000350-4"/>
    </source>
</evidence>
<dbReference type="InterPro" id="IPR023753">
    <property type="entry name" value="FAD/NAD-binding_dom"/>
</dbReference>
<evidence type="ECO:0000256" key="14">
    <source>
        <dbReference type="RuleBase" id="RU003692"/>
    </source>
</evidence>
<feature type="binding site" evidence="12">
    <location>
        <position position="56"/>
    </location>
    <ligand>
        <name>FAD</name>
        <dbReference type="ChEBI" id="CHEBI:57692"/>
    </ligand>
</feature>
<comment type="similarity">
    <text evidence="1 14">Belongs to the class-I pyridine nucleotide-disulfide oxidoreductase family.</text>
</comment>
<evidence type="ECO:0000259" key="16">
    <source>
        <dbReference type="Pfam" id="PF07992"/>
    </source>
</evidence>
<dbReference type="PANTHER" id="PTHR22912:SF151">
    <property type="entry name" value="DIHYDROLIPOYL DEHYDROGENASE, MITOCHONDRIAL"/>
    <property type="match status" value="1"/>
</dbReference>
<proteinExistence type="inferred from homology"/>
<sequence length="484" mass="51688">MVVGELAQERDVVIIGGGPGGYSAAIRAAQLGLSVTLIEEGELGGVCLNKGCIPSKVFAHAAQKMADIPHLKDIGIDLENTGFQLGKLQNYKAKIITQLRQGVEALCKANRIEILRGHASFLAEDRIGVEAGDAFEVYRFRHAIIAVGASHVSPPTVSVDHERILNVDSIYSLETLPGHLLVYGNDYIALEAAMSFHAFGSQVSVISDDGTFGLDDTIAKELQRIWKKRKIKLYTRCQIERAESSLDCVAVTIRTAEGETATLEGSHLFVSCEKKANTNGLGIERLGMKTDENGFIQVNRQAQTSLSHIYAIGDVTGAPFLAVKAIKQGKAAAEAIAGQLVEVDLTFLPTVVHSIPPIASAGLTETEARRQYGAVRIGEFPLAGNGYASILGQKDGVIKVISDAATDVLLGVHIIGAGAVELISSGVLGLEMAAREEDFRFPFYPHPSGNEALLEAIEALRAQAIHLAPAKQGKKEDHTKGVTI</sequence>
<dbReference type="AlphaFoldDB" id="A0A023DG76"/>
<dbReference type="PANTHER" id="PTHR22912">
    <property type="entry name" value="DISULFIDE OXIDOREDUCTASE"/>
    <property type="match status" value="1"/>
</dbReference>
<organism evidence="17 18">
    <name type="scientific">Parageobacillus caldoxylosilyticus NBRC 107762</name>
    <dbReference type="NCBI Taxonomy" id="1220594"/>
    <lineage>
        <taxon>Bacteria</taxon>
        <taxon>Bacillati</taxon>
        <taxon>Bacillota</taxon>
        <taxon>Bacilli</taxon>
        <taxon>Bacillales</taxon>
        <taxon>Anoxybacillaceae</taxon>
        <taxon>Saccharococcus</taxon>
    </lineage>
</organism>
<dbReference type="SUPFAM" id="SSF51905">
    <property type="entry name" value="FAD/NAD(P)-binding domain"/>
    <property type="match status" value="1"/>
</dbReference>
<accession>A0A023DG76</accession>
<comment type="miscellaneous">
    <text evidence="14">The active site is a redox-active disulfide bond.</text>
</comment>
<dbReference type="GO" id="GO:0004148">
    <property type="term" value="F:dihydrolipoyl dehydrogenase (NADH) activity"/>
    <property type="evidence" value="ECO:0007669"/>
    <property type="project" value="UniProtKB-EC"/>
</dbReference>
<comment type="catalytic activity">
    <reaction evidence="10 14">
        <text>N(6)-[(R)-dihydrolipoyl]-L-lysyl-[protein] + NAD(+) = N(6)-[(R)-lipoyl]-L-lysyl-[protein] + NADH + H(+)</text>
        <dbReference type="Rhea" id="RHEA:15045"/>
        <dbReference type="Rhea" id="RHEA-COMP:10474"/>
        <dbReference type="Rhea" id="RHEA-COMP:10475"/>
        <dbReference type="ChEBI" id="CHEBI:15378"/>
        <dbReference type="ChEBI" id="CHEBI:57540"/>
        <dbReference type="ChEBI" id="CHEBI:57945"/>
        <dbReference type="ChEBI" id="CHEBI:83099"/>
        <dbReference type="ChEBI" id="CHEBI:83100"/>
        <dbReference type="EC" id="1.8.1.4"/>
    </reaction>
</comment>
<keyword evidence="8" id="KW-1015">Disulfide bond</keyword>
<evidence type="ECO:0000256" key="11">
    <source>
        <dbReference type="PIRSR" id="PIRSR000350-2"/>
    </source>
</evidence>
<evidence type="ECO:0000256" key="2">
    <source>
        <dbReference type="ARBA" id="ARBA00012608"/>
    </source>
</evidence>
<dbReference type="InterPro" id="IPR001100">
    <property type="entry name" value="Pyr_nuc-diS_OxRdtase"/>
</dbReference>
<keyword evidence="18" id="KW-1185">Reference proteome</keyword>
<dbReference type="RefSeq" id="WP_042409856.1">
    <property type="nucleotide sequence ID" value="NZ_BAWO01000034.1"/>
</dbReference>
<feature type="domain" description="Pyridine nucleotide-disulphide oxidoreductase dimerisation" evidence="15">
    <location>
        <begin position="349"/>
        <end position="456"/>
    </location>
</feature>
<dbReference type="InterPro" id="IPR006258">
    <property type="entry name" value="Lipoamide_DH"/>
</dbReference>
<dbReference type="InterPro" id="IPR016156">
    <property type="entry name" value="FAD/NAD-linked_Rdtase_dimer_sf"/>
</dbReference>
<feature type="binding site" evidence="12">
    <location>
        <begin position="184"/>
        <end position="191"/>
    </location>
    <ligand>
        <name>NAD(+)</name>
        <dbReference type="ChEBI" id="CHEBI:57540"/>
    </ligand>
</feature>
<reference evidence="17 18" key="1">
    <citation type="submission" date="2014-04" db="EMBL/GenBank/DDBJ databases">
        <title>Whole genome shotgun sequence of Geobacillus caldoxylosilyticus NBRC 107762.</title>
        <authorList>
            <person name="Hosoyama A."/>
            <person name="Hosoyama Y."/>
            <person name="Katano-Makiyama Y."/>
            <person name="Tsuchikane K."/>
            <person name="Ohji S."/>
            <person name="Ichikawa N."/>
            <person name="Yamazoe A."/>
            <person name="Fujita N."/>
        </authorList>
    </citation>
    <scope>NUCLEOTIDE SEQUENCE [LARGE SCALE GENOMIC DNA]</scope>
    <source>
        <strain evidence="17 18">NBRC 107762</strain>
    </source>
</reference>
<feature type="domain" description="FAD/NAD(P)-binding" evidence="16">
    <location>
        <begin position="11"/>
        <end position="329"/>
    </location>
</feature>
<evidence type="ECO:0000259" key="15">
    <source>
        <dbReference type="Pfam" id="PF02852"/>
    </source>
</evidence>
<evidence type="ECO:0000256" key="8">
    <source>
        <dbReference type="ARBA" id="ARBA00023157"/>
    </source>
</evidence>
<dbReference type="EC" id="1.8.1.4" evidence="2 14"/>
<gene>
    <name evidence="17" type="primary">pdhD</name>
    <name evidence="17" type="ORF">GCA01S_034_00190</name>
</gene>
<dbReference type="GO" id="GO:0050660">
    <property type="term" value="F:flavin adenine dinucleotide binding"/>
    <property type="evidence" value="ECO:0007669"/>
    <property type="project" value="InterPro"/>
</dbReference>
<comment type="cofactor">
    <cofactor evidence="12 14">
        <name>FAD</name>
        <dbReference type="ChEBI" id="CHEBI:57692"/>
    </cofactor>
    <text evidence="12 14">Binds 1 FAD per subunit.</text>
</comment>
<evidence type="ECO:0000256" key="7">
    <source>
        <dbReference type="ARBA" id="ARBA00023027"/>
    </source>
</evidence>
<feature type="disulfide bond" description="Redox-active" evidence="13">
    <location>
        <begin position="47"/>
        <end position="52"/>
    </location>
</feature>
<keyword evidence="6 14" id="KW-0560">Oxidoreductase</keyword>
<dbReference type="InterPro" id="IPR036188">
    <property type="entry name" value="FAD/NAD-bd_sf"/>
</dbReference>
<feature type="active site" description="Proton acceptor" evidence="11">
    <location>
        <position position="446"/>
    </location>
</feature>
<evidence type="ECO:0000256" key="9">
    <source>
        <dbReference type="ARBA" id="ARBA00023284"/>
    </source>
</evidence>
<keyword evidence="4 14" id="KW-0285">Flavoprotein</keyword>
<evidence type="ECO:0000256" key="3">
    <source>
        <dbReference type="ARBA" id="ARBA00016961"/>
    </source>
</evidence>
<keyword evidence="9 14" id="KW-0676">Redox-active center</keyword>
<dbReference type="OrthoDB" id="9800167at2"/>
<dbReference type="PRINTS" id="PR00368">
    <property type="entry name" value="FADPNR"/>
</dbReference>
<dbReference type="Pfam" id="PF07992">
    <property type="entry name" value="Pyr_redox_2"/>
    <property type="match status" value="1"/>
</dbReference>
<keyword evidence="7 12" id="KW-0520">NAD</keyword>
<evidence type="ECO:0000256" key="10">
    <source>
        <dbReference type="ARBA" id="ARBA00049187"/>
    </source>
</evidence>
<evidence type="ECO:0000313" key="18">
    <source>
        <dbReference type="Proteomes" id="UP000023561"/>
    </source>
</evidence>
<dbReference type="Gene3D" id="3.30.390.30">
    <property type="match status" value="1"/>
</dbReference>
<dbReference type="InterPro" id="IPR004099">
    <property type="entry name" value="Pyr_nucl-diS_OxRdtase_dimer"/>
</dbReference>
<dbReference type="Gene3D" id="3.50.50.60">
    <property type="entry name" value="FAD/NAD(P)-binding domain"/>
    <property type="match status" value="2"/>
</dbReference>
<keyword evidence="12" id="KW-0547">Nucleotide-binding</keyword>
<dbReference type="NCBIfam" id="TIGR01350">
    <property type="entry name" value="lipoamide_DH"/>
    <property type="match status" value="1"/>
</dbReference>
<dbReference type="PROSITE" id="PS00076">
    <property type="entry name" value="PYRIDINE_REDOX_1"/>
    <property type="match status" value="1"/>
</dbReference>
<dbReference type="GO" id="GO:0006103">
    <property type="term" value="P:2-oxoglutarate metabolic process"/>
    <property type="evidence" value="ECO:0007669"/>
    <property type="project" value="TreeGrafter"/>
</dbReference>
<dbReference type="PRINTS" id="PR00411">
    <property type="entry name" value="PNDRDTASEI"/>
</dbReference>
<evidence type="ECO:0000256" key="6">
    <source>
        <dbReference type="ARBA" id="ARBA00023002"/>
    </source>
</evidence>
<keyword evidence="5 12" id="KW-0274">FAD</keyword>
<comment type="caution">
    <text evidence="17">The sequence shown here is derived from an EMBL/GenBank/DDBJ whole genome shotgun (WGS) entry which is preliminary data.</text>
</comment>
<feature type="binding site" evidence="12">
    <location>
        <position position="314"/>
    </location>
    <ligand>
        <name>FAD</name>
        <dbReference type="ChEBI" id="CHEBI:57692"/>
    </ligand>
</feature>
<dbReference type="EMBL" id="BAWO01000034">
    <property type="protein sequence ID" value="GAJ40243.1"/>
    <property type="molecule type" value="Genomic_DNA"/>
</dbReference>
<evidence type="ECO:0000313" key="17">
    <source>
        <dbReference type="EMBL" id="GAJ40243.1"/>
    </source>
</evidence>
<evidence type="ECO:0000256" key="4">
    <source>
        <dbReference type="ARBA" id="ARBA00022630"/>
    </source>
</evidence>
<evidence type="ECO:0000256" key="12">
    <source>
        <dbReference type="PIRSR" id="PIRSR000350-3"/>
    </source>
</evidence>
<dbReference type="Proteomes" id="UP000023561">
    <property type="component" value="Unassembled WGS sequence"/>
</dbReference>
<dbReference type="InterPro" id="IPR012999">
    <property type="entry name" value="Pyr_OxRdtase_I_AS"/>
</dbReference>
<evidence type="ECO:0000256" key="5">
    <source>
        <dbReference type="ARBA" id="ARBA00022827"/>
    </source>
</evidence>
<evidence type="ECO:0000256" key="1">
    <source>
        <dbReference type="ARBA" id="ARBA00007532"/>
    </source>
</evidence>
<name>A0A023DG76_9BACL</name>
<dbReference type="SUPFAM" id="SSF55424">
    <property type="entry name" value="FAD/NAD-linked reductases, dimerisation (C-terminal) domain"/>
    <property type="match status" value="1"/>
</dbReference>
<dbReference type="PIRSF" id="PIRSF000350">
    <property type="entry name" value="Mercury_reductase_MerA"/>
    <property type="match status" value="1"/>
</dbReference>
<dbReference type="Pfam" id="PF02852">
    <property type="entry name" value="Pyr_redox_dim"/>
    <property type="match status" value="1"/>
</dbReference>
<dbReference type="InterPro" id="IPR050151">
    <property type="entry name" value="Class-I_Pyr_Nuc-Dis_Oxidored"/>
</dbReference>